<dbReference type="Pfam" id="PF04464">
    <property type="entry name" value="Glyphos_transf"/>
    <property type="match status" value="1"/>
</dbReference>
<evidence type="ECO:0000313" key="2">
    <source>
        <dbReference type="Proteomes" id="UP000476934"/>
    </source>
</evidence>
<dbReference type="InterPro" id="IPR007554">
    <property type="entry name" value="Glycerophosphate_synth"/>
</dbReference>
<dbReference type="EMBL" id="JAAIWK010000005">
    <property type="protein sequence ID" value="NEY19383.1"/>
    <property type="molecule type" value="Genomic_DNA"/>
</dbReference>
<organism evidence="1 2">
    <name type="scientific">Heyndrickxia ginsengihumi</name>
    <dbReference type="NCBI Taxonomy" id="363870"/>
    <lineage>
        <taxon>Bacteria</taxon>
        <taxon>Bacillati</taxon>
        <taxon>Bacillota</taxon>
        <taxon>Bacilli</taxon>
        <taxon>Bacillales</taxon>
        <taxon>Bacillaceae</taxon>
        <taxon>Heyndrickxia</taxon>
    </lineage>
</organism>
<dbReference type="SUPFAM" id="SSF53756">
    <property type="entry name" value="UDP-Glycosyltransferase/glycogen phosphorylase"/>
    <property type="match status" value="1"/>
</dbReference>
<keyword evidence="2" id="KW-1185">Reference proteome</keyword>
<evidence type="ECO:0008006" key="3">
    <source>
        <dbReference type="Google" id="ProtNLM"/>
    </source>
</evidence>
<dbReference type="GO" id="GO:0047355">
    <property type="term" value="F:CDP-glycerol glycerophosphotransferase activity"/>
    <property type="evidence" value="ECO:0007669"/>
    <property type="project" value="InterPro"/>
</dbReference>
<dbReference type="InterPro" id="IPR051612">
    <property type="entry name" value="Teichoic_Acid_Biosynth"/>
</dbReference>
<dbReference type="PANTHER" id="PTHR37316:SF3">
    <property type="entry name" value="TEICHOIC ACID GLYCEROL-PHOSPHATE TRANSFERASE"/>
    <property type="match status" value="1"/>
</dbReference>
<protein>
    <recommendedName>
        <fullName evidence="3">CDP-glycerol:poly(Glycerophosphate) glycerophosphotransferase</fullName>
    </recommendedName>
</protein>
<dbReference type="PANTHER" id="PTHR37316">
    <property type="entry name" value="TEICHOIC ACID GLYCEROL-PHOSPHATE PRIMASE"/>
    <property type="match status" value="1"/>
</dbReference>
<evidence type="ECO:0000313" key="1">
    <source>
        <dbReference type="EMBL" id="NEY19383.1"/>
    </source>
</evidence>
<dbReference type="Proteomes" id="UP000476934">
    <property type="component" value="Unassembled WGS sequence"/>
</dbReference>
<dbReference type="RefSeq" id="WP_163173401.1">
    <property type="nucleotide sequence ID" value="NZ_JAAIWK010000005.1"/>
</dbReference>
<accession>A0A6M0P4I7</accession>
<sequence length="747" mass="90290">MKKIKYSQMLPTTKIDYSVVKEKLSISDILLDIKEEKITFKIKKYKFLDLLNLQLVIQERRSKIRWIKKLTSNSIKSNGVIVINVGQFIQKYSHMVSRWDFYLIEECNDLGVIKEYRIGLFDRDVQFKHMRYFQSFVSEGTNLVTPYLTTKNGFSLVIKNYLNLSNEKLSFRMKLLKFNMNNSTITGHLKLKFLELKSYEIKSLLLIYRNKNENIKYEFQINEVRKKNYSSVYFCLDISNLLFENYYWDFYLVIQVDGEEFFLRIKNPSFKVKKKINHSIRQSYTYDNGYWIYPYITAVNSIALIYKEKEKYESEFYRFKERLAYLFYIIFKFYFDRKKIWLAFEKFSESAQDNAYFFFKYCYEHNKKDSFYYIIKKDSSDYKNLFEMDDKVIEYMSFKYMVYLYAAKLLISSESKGHVYNIRAQRGRIKQSLKRKKLVFLQHGVIGLKKVDHIFKKTSSNAVNLFVVSSNYEKSIIRDNFGYKDEEIILTGLSRWDQLTDKSCGKKTILLMPTWRSWMDDWTEEKFIKTEYYRQYTSLLNSLELERILVKYDIELNFYIHPKFKAYISKFSSANKRVKVYKYGEEKVNELLMSSSLLVTDYSSVAWDMYYQKKPVIFYQFDYEDYKKYQGSYLNMEKEIFGDRVFSLSGLLTIINEYAVRGFKEKKEFADKRNNYFAYIDSKNSERIFENIIQRQDLLKRRVDYDNYLIKLNSNKLIHKLWQYMKRNSLTSKLALNIKSALLKEKF</sequence>
<dbReference type="InterPro" id="IPR043148">
    <property type="entry name" value="TagF_C"/>
</dbReference>
<reference evidence="1 2" key="1">
    <citation type="submission" date="2020-03" db="EMBL/GenBank/DDBJ databases">
        <title>Bacillus aquiflavi sp. nov., isolated from yellow water of strong flavor Chinese baijiu in Yibin region of China.</title>
        <authorList>
            <person name="Xie J."/>
        </authorList>
    </citation>
    <scope>NUCLEOTIDE SEQUENCE [LARGE SCALE GENOMIC DNA]</scope>
    <source>
        <strain evidence="1 2">Gsoil 114</strain>
    </source>
</reference>
<name>A0A6M0P4I7_9BACI</name>
<dbReference type="AlphaFoldDB" id="A0A6M0P4I7"/>
<proteinExistence type="predicted"/>
<comment type="caution">
    <text evidence="1">The sequence shown here is derived from an EMBL/GenBank/DDBJ whole genome shotgun (WGS) entry which is preliminary data.</text>
</comment>
<gene>
    <name evidence="1" type="ORF">G4D61_05295</name>
</gene>
<dbReference type="GO" id="GO:0016020">
    <property type="term" value="C:membrane"/>
    <property type="evidence" value="ECO:0007669"/>
    <property type="project" value="InterPro"/>
</dbReference>
<dbReference type="Gene3D" id="3.40.50.12580">
    <property type="match status" value="1"/>
</dbReference>